<dbReference type="SMART" id="SM00454">
    <property type="entry name" value="SAM"/>
    <property type="match status" value="1"/>
</dbReference>
<dbReference type="SUPFAM" id="SSF47769">
    <property type="entry name" value="SAM/Pointed domain"/>
    <property type="match status" value="1"/>
</dbReference>
<evidence type="ECO:0000313" key="14">
    <source>
        <dbReference type="Proteomes" id="UP000050794"/>
    </source>
</evidence>
<accession>A0A183UIC8</accession>
<reference evidence="13 14" key="2">
    <citation type="submission" date="2018-11" db="EMBL/GenBank/DDBJ databases">
        <authorList>
            <consortium name="Pathogen Informatics"/>
        </authorList>
    </citation>
    <scope>NUCLEOTIDE SEQUENCE [LARGE SCALE GENOMIC DNA]</scope>
</reference>
<gene>
    <name evidence="13" type="ORF">TCNE_LOCUS8248</name>
</gene>
<feature type="transmembrane region" description="Helical" evidence="10">
    <location>
        <begin position="569"/>
        <end position="589"/>
    </location>
</feature>
<dbReference type="AlphaFoldDB" id="A0A183UIC8"/>
<dbReference type="Pfam" id="PF14360">
    <property type="entry name" value="PAP2_C"/>
    <property type="match status" value="1"/>
</dbReference>
<evidence type="ECO:0000256" key="1">
    <source>
        <dbReference type="ARBA" id="ARBA00004141"/>
    </source>
</evidence>
<reference evidence="15" key="1">
    <citation type="submission" date="2016-06" db="UniProtKB">
        <authorList>
            <consortium name="WormBaseParasite"/>
        </authorList>
    </citation>
    <scope>IDENTIFICATION</scope>
</reference>
<evidence type="ECO:0000256" key="3">
    <source>
        <dbReference type="ARBA" id="ARBA00022679"/>
    </source>
</evidence>
<feature type="transmembrane region" description="Helical" evidence="10">
    <location>
        <begin position="482"/>
        <end position="503"/>
    </location>
</feature>
<dbReference type="Pfam" id="PF02520">
    <property type="entry name" value="ANIS5_cation-bd"/>
    <property type="match status" value="1"/>
</dbReference>
<feature type="transmembrane region" description="Helical" evidence="10">
    <location>
        <begin position="448"/>
        <end position="470"/>
    </location>
</feature>
<evidence type="ECO:0000256" key="6">
    <source>
        <dbReference type="ARBA" id="ARBA00022989"/>
    </source>
</evidence>
<proteinExistence type="inferred from homology"/>
<keyword evidence="4 10" id="KW-0812">Transmembrane</keyword>
<feature type="domain" description="SAM" evidence="12">
    <location>
        <begin position="192"/>
        <end position="258"/>
    </location>
</feature>
<keyword evidence="5" id="KW-0746">Sphingolipid metabolism</keyword>
<keyword evidence="14" id="KW-1185">Reference proteome</keyword>
<dbReference type="WBParaSite" id="TCNE_0000824801-mRNA-1">
    <property type="protein sequence ID" value="TCNE_0000824801-mRNA-1"/>
    <property type="gene ID" value="TCNE_0000824801"/>
</dbReference>
<dbReference type="GO" id="GO:0005789">
    <property type="term" value="C:endoplasmic reticulum membrane"/>
    <property type="evidence" value="ECO:0007669"/>
    <property type="project" value="TreeGrafter"/>
</dbReference>
<protein>
    <submittedName>
        <fullName evidence="15">Sphingomyelin synthase-related 1</fullName>
    </submittedName>
</protein>
<dbReference type="InterPro" id="IPR025749">
    <property type="entry name" value="Sphingomyelin_synth-like_dom"/>
</dbReference>
<dbReference type="InterPro" id="IPR013761">
    <property type="entry name" value="SAM/pointed_sf"/>
</dbReference>
<feature type="compositionally biased region" description="Polar residues" evidence="9">
    <location>
        <begin position="167"/>
        <end position="180"/>
    </location>
</feature>
<dbReference type="PROSITE" id="PS50105">
    <property type="entry name" value="SAM_DOMAIN"/>
    <property type="match status" value="1"/>
</dbReference>
<feature type="signal peptide" evidence="11">
    <location>
        <begin position="1"/>
        <end position="16"/>
    </location>
</feature>
<evidence type="ECO:0000256" key="10">
    <source>
        <dbReference type="SAM" id="Phobius"/>
    </source>
</evidence>
<feature type="region of interest" description="Disordered" evidence="9">
    <location>
        <begin position="680"/>
        <end position="716"/>
    </location>
</feature>
<comment type="subcellular location">
    <subcellularLocation>
        <location evidence="1">Membrane</location>
        <topology evidence="1">Multi-pass membrane protein</topology>
    </subcellularLocation>
</comment>
<evidence type="ECO:0000256" key="4">
    <source>
        <dbReference type="ARBA" id="ARBA00022692"/>
    </source>
</evidence>
<keyword evidence="8 10" id="KW-0472">Membrane</keyword>
<evidence type="ECO:0000256" key="2">
    <source>
        <dbReference type="ARBA" id="ARBA00005441"/>
    </source>
</evidence>
<dbReference type="GO" id="GO:0046513">
    <property type="term" value="P:ceramide biosynthetic process"/>
    <property type="evidence" value="ECO:0007669"/>
    <property type="project" value="TreeGrafter"/>
</dbReference>
<sequence length="716" mass="81018">MRTLIGIAVLASAIIAAPQQPSGVMTFDLMKPVVANLEPLMPKFLQEATPEARKQFWEIICNKEATIEQTQQKLQEWATQQGDDVQKDFQNAGAKIKKMIATLTTTIEQSSLSQAAKDAFKKLGEIAANDNQTFVQQMQQLADYMKTVPEDMASSVASSLNNNCNVRKKQMNGSGQSTPVDTYPTRRSPDTWGYADVARWLTTVGFEQYANLIAYEHKINGATLLTLSERDLREKPLELQCLGDIKHLANAIALLRSEMLANSHETNPMSTCSSSCNLNGSVHVPYPAESDVIPGGQGDFLICVDYKDGIVPIASADHRILAKTSDNAGRVLGQIAASTERGHGEMRRIHLLSREDLIRQVAVYACYIDVLAISELKLERLLRWQMKVESPDTKYKSLVKLAIAFCYCTFSLLITAFVMVLVHDRVPDMKTYPPLPDIVLDNLPLIPWAFQMCELIAVTLCSIWFTTLFFHKHRVVIMRRMFSLVGTVFLLRCITMLITSLSVPGVHLECRAKSYGSVSAKLWQAYHIWSRLGMSIQGVRTCGDYMFSGHTTAVTLLNHFITEYTPDTWHGLHTITWVLNLFGIFFILAGHEHYSIDVFIAFYISSRMFLYYHAYAYNHYNLTSNDGRMRIWFPLGWFFEAGGQGRVANEFDFPISLPNITMDEIRRFWHFKYSLKSPIKEKKEKKSNVPKLTLDSSDPLPADNGRQLRRRKSAKK</sequence>
<keyword evidence="3" id="KW-0808">Transferase</keyword>
<feature type="region of interest" description="Disordered" evidence="9">
    <location>
        <begin position="167"/>
        <end position="187"/>
    </location>
</feature>
<keyword evidence="11" id="KW-0732">Signal</keyword>
<dbReference type="PANTHER" id="PTHR21290">
    <property type="entry name" value="SPHINGOMYELIN SYNTHETASE"/>
    <property type="match status" value="1"/>
</dbReference>
<evidence type="ECO:0000313" key="13">
    <source>
        <dbReference type="EMBL" id="VDM39569.1"/>
    </source>
</evidence>
<dbReference type="GO" id="GO:0047493">
    <property type="term" value="F:ceramide cholinephosphotransferase activity"/>
    <property type="evidence" value="ECO:0007669"/>
    <property type="project" value="TreeGrafter"/>
</dbReference>
<dbReference type="Pfam" id="PF00536">
    <property type="entry name" value="SAM_1"/>
    <property type="match status" value="1"/>
</dbReference>
<dbReference type="Proteomes" id="UP000050794">
    <property type="component" value="Unassembled WGS sequence"/>
</dbReference>
<evidence type="ECO:0000256" key="5">
    <source>
        <dbReference type="ARBA" id="ARBA00022919"/>
    </source>
</evidence>
<feature type="compositionally biased region" description="Basic residues" evidence="9">
    <location>
        <begin position="707"/>
        <end position="716"/>
    </location>
</feature>
<comment type="similarity">
    <text evidence="2">Belongs to the sphingomyelin synthase family.</text>
</comment>
<evidence type="ECO:0000259" key="12">
    <source>
        <dbReference type="PROSITE" id="PS50105"/>
    </source>
</evidence>
<dbReference type="Gene3D" id="1.10.150.50">
    <property type="entry name" value="Transcription Factor, Ets-1"/>
    <property type="match status" value="1"/>
</dbReference>
<keyword evidence="7" id="KW-0443">Lipid metabolism</keyword>
<dbReference type="GO" id="GO:0000139">
    <property type="term" value="C:Golgi membrane"/>
    <property type="evidence" value="ECO:0007669"/>
    <property type="project" value="TreeGrafter"/>
</dbReference>
<evidence type="ECO:0000256" key="7">
    <source>
        <dbReference type="ARBA" id="ARBA00023098"/>
    </source>
</evidence>
<organism evidence="14 15">
    <name type="scientific">Toxocara canis</name>
    <name type="common">Canine roundworm</name>
    <dbReference type="NCBI Taxonomy" id="6265"/>
    <lineage>
        <taxon>Eukaryota</taxon>
        <taxon>Metazoa</taxon>
        <taxon>Ecdysozoa</taxon>
        <taxon>Nematoda</taxon>
        <taxon>Chromadorea</taxon>
        <taxon>Rhabditida</taxon>
        <taxon>Spirurina</taxon>
        <taxon>Ascaridomorpha</taxon>
        <taxon>Ascaridoidea</taxon>
        <taxon>Toxocaridae</taxon>
        <taxon>Toxocara</taxon>
    </lineage>
</organism>
<evidence type="ECO:0000313" key="15">
    <source>
        <dbReference type="WBParaSite" id="TCNE_0000824801-mRNA-1"/>
    </source>
</evidence>
<evidence type="ECO:0000256" key="11">
    <source>
        <dbReference type="SAM" id="SignalP"/>
    </source>
</evidence>
<name>A0A183UIC8_TOXCA</name>
<dbReference type="CDD" id="cd09515">
    <property type="entry name" value="SAM_SGMS1-like"/>
    <property type="match status" value="1"/>
</dbReference>
<dbReference type="InterPro" id="IPR003677">
    <property type="entry name" value="ANIS5_cation-bd"/>
</dbReference>
<dbReference type="EMBL" id="UYWY01019858">
    <property type="protein sequence ID" value="VDM39569.1"/>
    <property type="molecule type" value="Genomic_DNA"/>
</dbReference>
<feature type="transmembrane region" description="Helical" evidence="10">
    <location>
        <begin position="398"/>
        <end position="422"/>
    </location>
</feature>
<dbReference type="InterPro" id="IPR001660">
    <property type="entry name" value="SAM"/>
</dbReference>
<evidence type="ECO:0000256" key="8">
    <source>
        <dbReference type="ARBA" id="ARBA00023136"/>
    </source>
</evidence>
<dbReference type="InterPro" id="IPR045221">
    <property type="entry name" value="Sphingomyelin_synth-like"/>
</dbReference>
<keyword evidence="6 10" id="KW-1133">Transmembrane helix</keyword>
<dbReference type="GO" id="GO:0005886">
    <property type="term" value="C:plasma membrane"/>
    <property type="evidence" value="ECO:0007669"/>
    <property type="project" value="TreeGrafter"/>
</dbReference>
<evidence type="ECO:0000256" key="9">
    <source>
        <dbReference type="SAM" id="MobiDB-lite"/>
    </source>
</evidence>
<feature type="chain" id="PRO_5044553202" evidence="11">
    <location>
        <begin position="17"/>
        <end position="716"/>
    </location>
</feature>
<dbReference type="PANTHER" id="PTHR21290:SF25">
    <property type="entry name" value="SPHINGOMYELIN SYNTHASE-RELATED PROTEIN 1"/>
    <property type="match status" value="1"/>
</dbReference>
<dbReference type="GO" id="GO:0033188">
    <property type="term" value="F:sphingomyelin synthase activity"/>
    <property type="evidence" value="ECO:0007669"/>
    <property type="project" value="TreeGrafter"/>
</dbReference>